<name>A0A418MIS4_9BACT</name>
<comment type="caution">
    <text evidence="1">The sequence shown here is derived from an EMBL/GenBank/DDBJ whole genome shotgun (WGS) entry which is preliminary data.</text>
</comment>
<dbReference type="NCBIfam" id="NF033450">
    <property type="entry name" value="BREX_PglZ_1_B"/>
    <property type="match status" value="1"/>
</dbReference>
<dbReference type="Proteomes" id="UP000283523">
    <property type="component" value="Unassembled WGS sequence"/>
</dbReference>
<reference evidence="1 2" key="1">
    <citation type="submission" date="2018-08" db="EMBL/GenBank/DDBJ databases">
        <title>Fibrisoma montanum sp. nov., isolated from Danxia mountain soil.</title>
        <authorList>
            <person name="Huang Y."/>
        </authorList>
    </citation>
    <scope>NUCLEOTIDE SEQUENCE [LARGE SCALE GENOMIC DNA]</scope>
    <source>
        <strain evidence="1 2">HYT19</strain>
    </source>
</reference>
<protein>
    <submittedName>
        <fullName evidence="1">BREX-1 system phosphatase PglZ type B</fullName>
    </submittedName>
</protein>
<dbReference type="AlphaFoldDB" id="A0A418MIS4"/>
<organism evidence="1 2">
    <name type="scientific">Fibrisoma montanum</name>
    <dbReference type="NCBI Taxonomy" id="2305895"/>
    <lineage>
        <taxon>Bacteria</taxon>
        <taxon>Pseudomonadati</taxon>
        <taxon>Bacteroidota</taxon>
        <taxon>Cytophagia</taxon>
        <taxon>Cytophagales</taxon>
        <taxon>Spirosomataceae</taxon>
        <taxon>Fibrisoma</taxon>
    </lineage>
</organism>
<proteinExistence type="predicted"/>
<keyword evidence="2" id="KW-1185">Reference proteome</keyword>
<dbReference type="RefSeq" id="WP_119666216.1">
    <property type="nucleotide sequence ID" value="NZ_QXED01000001.1"/>
</dbReference>
<accession>A0A418MIS4</accession>
<evidence type="ECO:0000313" key="1">
    <source>
        <dbReference type="EMBL" id="RIV27365.1"/>
    </source>
</evidence>
<dbReference type="OrthoDB" id="52741at2"/>
<sequence length="771" mass="85614">MPDSLLQRILNGLRLAEQHNVNVMVRPEVILWPDPDRQWEPVIDQVQQHRPGLIRLGHYVPQQLQGPAIYLKCLVGRTLPEADWPAEQIPVIYLPGVSRQMLRPQKPVSPELRPLVEYLYTGTVWLQENGKEWTVLALLTNAQNGLGLRVATDHATRETLTSALPSLFLEDRSAYDRTIIDADFLYDRLLPDVVPGILSWLNEGEPYLNQLPPDKRILFAKVCRSRYGVEPVNGQMVEVARQLGEQRGNWSAVWQYYANAPRKFPAIALLLQQALPDGKPTNGTAESWPVVNKLAEDELRVQLLTLPSQPVMAAVDQLATLARDHAHRQRWVWAELGQAPLATAVQHLSQMADVATAPFPAQTLADMQAYYRQTGHRADRAMRQALASVRSLSDREAVNGIINALYRPWLENLAVKFQALLAQDATALTNPPAHAGAGDFVLFVDALRYELAVDFVERLRGAGYRVELTDGWSALPSLTPTAKPAVSPVAEAIDPNSSFEEFRPALATSGKALTTANFRTELTRQGFAYVTNTSTLPAEQQGWQEIGDIDRKGHEEGVDMVRRVDELFDQLRETLDGILARGVQQVTLVTDHGWLLLPGGLPKADLPAHLTETRWGRCAVVKEGAKTSLLQLPWRWNPSLFVAYAPGVSFFKANEVYAHGGLSLQECFVPMLRIESANAQPVKPALIRAVRWVGMRCVVETENARDGYRLDMRTKLTDASSSVVVSAELPTVRANKGNIFVDDAEEGKAVQLILLNEADQIVAKQLTTVGG</sequence>
<dbReference type="EMBL" id="QXED01000001">
    <property type="protein sequence ID" value="RIV27365.1"/>
    <property type="molecule type" value="Genomic_DNA"/>
</dbReference>
<evidence type="ECO:0000313" key="2">
    <source>
        <dbReference type="Proteomes" id="UP000283523"/>
    </source>
</evidence>
<gene>
    <name evidence="1" type="primary">pglZ</name>
    <name evidence="1" type="ORF">DYU11_03365</name>
</gene>